<keyword evidence="3" id="KW-1185">Reference proteome</keyword>
<name>A0ABS9MJ40_9FIRM</name>
<organism evidence="2 3">
    <name type="scientific">Anaeromassilibacillus senegalensis</name>
    <dbReference type="NCBI Taxonomy" id="1673717"/>
    <lineage>
        <taxon>Bacteria</taxon>
        <taxon>Bacillati</taxon>
        <taxon>Bacillota</taxon>
        <taxon>Clostridia</taxon>
        <taxon>Eubacteriales</taxon>
        <taxon>Acutalibacteraceae</taxon>
        <taxon>Anaeromassilibacillus</taxon>
    </lineage>
</organism>
<protein>
    <recommendedName>
        <fullName evidence="4">Lipoprotein</fullName>
    </recommendedName>
</protein>
<keyword evidence="1" id="KW-0732">Signal</keyword>
<sequence length="221" mass="25004">MKKGIKLLCCGLLLCSFLIGSGMTCFRETEKELDNRQAVATEGHPVKTMKVESLLSVNPDNLEDLETYSDYIVKGIVLDGSESIPIYAEGSDDLLMSFTTVTPLQITQTYKGDFKEGECIDICEKYMKIDSGNNTGILHCGNYMPSTVGEEYIFFLRDCPEDTVWEGKYSVSYFERSRYPVLPQSYGTMSIDKMSNEELDLDDEDATIYKHLLKEVMEKYG</sequence>
<evidence type="ECO:0000313" key="3">
    <source>
        <dbReference type="Proteomes" id="UP001298681"/>
    </source>
</evidence>
<evidence type="ECO:0000313" key="2">
    <source>
        <dbReference type="EMBL" id="MCG4610469.1"/>
    </source>
</evidence>
<dbReference type="EMBL" id="JAKNHQ010000006">
    <property type="protein sequence ID" value="MCG4610469.1"/>
    <property type="molecule type" value="Genomic_DNA"/>
</dbReference>
<accession>A0ABS9MJ40</accession>
<evidence type="ECO:0008006" key="4">
    <source>
        <dbReference type="Google" id="ProtNLM"/>
    </source>
</evidence>
<dbReference type="RefSeq" id="WP_191395898.1">
    <property type="nucleotide sequence ID" value="NZ_JAKNHQ010000006.1"/>
</dbReference>
<reference evidence="2 3" key="1">
    <citation type="submission" date="2022-01" db="EMBL/GenBank/DDBJ databases">
        <title>Collection of gut derived symbiotic bacterial strains cultured from healthy donors.</title>
        <authorList>
            <person name="Lin H."/>
            <person name="Kohout C."/>
            <person name="Waligurski E."/>
            <person name="Pamer E.G."/>
        </authorList>
    </citation>
    <scope>NUCLEOTIDE SEQUENCE [LARGE SCALE GENOMIC DNA]</scope>
    <source>
        <strain evidence="2 3">DFI.7.58</strain>
    </source>
</reference>
<dbReference type="Proteomes" id="UP001298681">
    <property type="component" value="Unassembled WGS sequence"/>
</dbReference>
<gene>
    <name evidence="2" type="ORF">L0P57_05925</name>
</gene>
<proteinExistence type="predicted"/>
<feature type="chain" id="PRO_5046899572" description="Lipoprotein" evidence="1">
    <location>
        <begin position="22"/>
        <end position="221"/>
    </location>
</feature>
<comment type="caution">
    <text evidence="2">The sequence shown here is derived from an EMBL/GenBank/DDBJ whole genome shotgun (WGS) entry which is preliminary data.</text>
</comment>
<feature type="signal peptide" evidence="1">
    <location>
        <begin position="1"/>
        <end position="21"/>
    </location>
</feature>
<evidence type="ECO:0000256" key="1">
    <source>
        <dbReference type="SAM" id="SignalP"/>
    </source>
</evidence>